<feature type="domain" description="Lcl C-terminal" evidence="1">
    <location>
        <begin position="195"/>
        <end position="329"/>
    </location>
</feature>
<accession>W4LIQ2</accession>
<organism evidence="2 3">
    <name type="scientific">Entotheonella factor</name>
    <dbReference type="NCBI Taxonomy" id="1429438"/>
    <lineage>
        <taxon>Bacteria</taxon>
        <taxon>Pseudomonadati</taxon>
        <taxon>Nitrospinota/Tectimicrobiota group</taxon>
        <taxon>Candidatus Tectimicrobiota</taxon>
        <taxon>Candidatus Entotheonellia</taxon>
        <taxon>Candidatus Entotheonellales</taxon>
        <taxon>Candidatus Entotheonellaceae</taxon>
        <taxon>Candidatus Entotheonella</taxon>
    </lineage>
</organism>
<comment type="caution">
    <text evidence="2">The sequence shown here is derived from an EMBL/GenBank/DDBJ whole genome shotgun (WGS) entry which is preliminary data.</text>
</comment>
<dbReference type="Proteomes" id="UP000019141">
    <property type="component" value="Unassembled WGS sequence"/>
</dbReference>
<dbReference type="Pfam" id="PF07603">
    <property type="entry name" value="Lcl_C"/>
    <property type="match status" value="2"/>
</dbReference>
<gene>
    <name evidence="2" type="ORF">ETSY1_23495</name>
</gene>
<feature type="non-terminal residue" evidence="2">
    <location>
        <position position="1"/>
    </location>
</feature>
<keyword evidence="3" id="KW-1185">Reference proteome</keyword>
<name>W4LIQ2_ENTF1</name>
<dbReference type="PANTHER" id="PTHR35812">
    <property type="entry name" value="LIPOPROTEIN"/>
    <property type="match status" value="1"/>
</dbReference>
<evidence type="ECO:0000313" key="2">
    <source>
        <dbReference type="EMBL" id="ETW97221.1"/>
    </source>
</evidence>
<evidence type="ECO:0000259" key="1">
    <source>
        <dbReference type="Pfam" id="PF07603"/>
    </source>
</evidence>
<protein>
    <recommendedName>
        <fullName evidence="1">Lcl C-terminal domain-containing protein</fullName>
    </recommendedName>
</protein>
<dbReference type="HOGENOM" id="CLU_838120_0_0_7"/>
<proteinExistence type="predicted"/>
<dbReference type="AlphaFoldDB" id="W4LIQ2"/>
<dbReference type="PANTHER" id="PTHR35812:SF1">
    <property type="entry name" value="LIPOPROTEIN"/>
    <property type="match status" value="1"/>
</dbReference>
<sequence>LPISRLWWALMLVSAVGLLTVQAQEALSTRYVPCGAGGVAICALQTGLMWETKTEPPNGGSGACTAPVFLHGVDILCLSQEEVGLWLDAVNAENGTGYAGYTDWRIPHIRELLTIYDYEADTIDPAFGPTDTSSRGIYASSTPHSTLSDATWGLRFSDGLPLTGGGGRIRAVRGGDFPAEAALRYIPCGAGEIAVCDLATGLMWEVKCGGEVACPVSSVNHAAFAEFRHDQDIGPWLDEVNAENGTGYAGYTDWRLPTVQELLTIFDYDALNDTDPLLGASASGLFWSATPTPSTVSDRFWAVLFGGRARSGSVLADSSSSRHFARAVRGGR</sequence>
<reference evidence="2 3" key="1">
    <citation type="journal article" date="2014" name="Nature">
        <title>An environmental bacterial taxon with a large and distinct metabolic repertoire.</title>
        <authorList>
            <person name="Wilson M.C."/>
            <person name="Mori T."/>
            <person name="Ruckert C."/>
            <person name="Uria A.R."/>
            <person name="Helf M.J."/>
            <person name="Takada K."/>
            <person name="Gernert C."/>
            <person name="Steffens U.A."/>
            <person name="Heycke N."/>
            <person name="Schmitt S."/>
            <person name="Rinke C."/>
            <person name="Helfrich E.J."/>
            <person name="Brachmann A.O."/>
            <person name="Gurgui C."/>
            <person name="Wakimoto T."/>
            <person name="Kracht M."/>
            <person name="Crusemann M."/>
            <person name="Hentschel U."/>
            <person name="Abe I."/>
            <person name="Matsunaga S."/>
            <person name="Kalinowski J."/>
            <person name="Takeyama H."/>
            <person name="Piel J."/>
        </authorList>
    </citation>
    <scope>NUCLEOTIDE SEQUENCE [LARGE SCALE GENOMIC DNA]</scope>
    <source>
        <strain evidence="3">TSY1</strain>
    </source>
</reference>
<dbReference type="InterPro" id="IPR011460">
    <property type="entry name" value="Lcl_C"/>
</dbReference>
<dbReference type="EMBL" id="AZHW01000690">
    <property type="protein sequence ID" value="ETW97221.1"/>
    <property type="molecule type" value="Genomic_DNA"/>
</dbReference>
<evidence type="ECO:0000313" key="3">
    <source>
        <dbReference type="Proteomes" id="UP000019141"/>
    </source>
</evidence>
<dbReference type="PATRIC" id="fig|1429438.4.peg.4516"/>
<feature type="domain" description="Lcl C-terminal" evidence="1">
    <location>
        <begin position="45"/>
        <end position="163"/>
    </location>
</feature>